<comment type="caution">
    <text evidence="4">The sequence shown here is derived from an EMBL/GenBank/DDBJ whole genome shotgun (WGS) entry which is preliminary data.</text>
</comment>
<name>A0ABW5QSI0_9BACL</name>
<dbReference type="Proteomes" id="UP001597493">
    <property type="component" value="Unassembled WGS sequence"/>
</dbReference>
<dbReference type="RefSeq" id="WP_379269693.1">
    <property type="nucleotide sequence ID" value="NZ_JBHUGT010000031.1"/>
</dbReference>
<sequence length="60" mass="6719">MDIQRANEIYNSKQIISVKLDGDPVWIEKVDMDNGMATVQLGSNPLNTKTVSVNQLVEEK</sequence>
<dbReference type="HAMAP" id="MF_00667">
    <property type="entry name" value="SspH"/>
    <property type="match status" value="1"/>
</dbReference>
<organism evidence="4 5">
    <name type="scientific">Paenibacillus thailandensis</name>
    <dbReference type="NCBI Taxonomy" id="393250"/>
    <lineage>
        <taxon>Bacteria</taxon>
        <taxon>Bacillati</taxon>
        <taxon>Bacillota</taxon>
        <taxon>Bacilli</taxon>
        <taxon>Bacillales</taxon>
        <taxon>Paenibacillaceae</taxon>
        <taxon>Paenibacillus</taxon>
    </lineage>
</organism>
<proteinExistence type="inferred from homology"/>
<evidence type="ECO:0000256" key="2">
    <source>
        <dbReference type="ARBA" id="ARBA00006573"/>
    </source>
</evidence>
<protein>
    <submittedName>
        <fullName evidence="4">H-type small acid-soluble spore protein</fullName>
    </submittedName>
</protein>
<evidence type="ECO:0000313" key="5">
    <source>
        <dbReference type="Proteomes" id="UP001597493"/>
    </source>
</evidence>
<gene>
    <name evidence="4" type="ORF">ACFSW5_03200</name>
</gene>
<comment type="subcellular location">
    <subcellularLocation>
        <location evidence="1">Spore core</location>
    </subcellularLocation>
</comment>
<comment type="similarity">
    <text evidence="2">Belongs to the SspH family.</text>
</comment>
<evidence type="ECO:0000256" key="1">
    <source>
        <dbReference type="ARBA" id="ARBA00004288"/>
    </source>
</evidence>
<accession>A0ABW5QSI0</accession>
<evidence type="ECO:0000313" key="4">
    <source>
        <dbReference type="EMBL" id="MFD2659267.1"/>
    </source>
</evidence>
<keyword evidence="3" id="KW-0749">Sporulation</keyword>
<dbReference type="InterPro" id="IPR012610">
    <property type="entry name" value="SASP_SspH"/>
</dbReference>
<dbReference type="Pfam" id="PF08141">
    <property type="entry name" value="SspH"/>
    <property type="match status" value="1"/>
</dbReference>
<keyword evidence="5" id="KW-1185">Reference proteome</keyword>
<dbReference type="EMBL" id="JBHUMY010000001">
    <property type="protein sequence ID" value="MFD2659267.1"/>
    <property type="molecule type" value="Genomic_DNA"/>
</dbReference>
<dbReference type="NCBIfam" id="TIGR02861">
    <property type="entry name" value="SASP_H"/>
    <property type="match status" value="1"/>
</dbReference>
<reference evidence="5" key="1">
    <citation type="journal article" date="2019" name="Int. J. Syst. Evol. Microbiol.">
        <title>The Global Catalogue of Microorganisms (GCM) 10K type strain sequencing project: providing services to taxonomists for standard genome sequencing and annotation.</title>
        <authorList>
            <consortium name="The Broad Institute Genomics Platform"/>
            <consortium name="The Broad Institute Genome Sequencing Center for Infectious Disease"/>
            <person name="Wu L."/>
            <person name="Ma J."/>
        </authorList>
    </citation>
    <scope>NUCLEOTIDE SEQUENCE [LARGE SCALE GENOMIC DNA]</scope>
    <source>
        <strain evidence="5">TISTR 1827</strain>
    </source>
</reference>
<evidence type="ECO:0000256" key="3">
    <source>
        <dbReference type="ARBA" id="ARBA00022969"/>
    </source>
</evidence>